<evidence type="ECO:0000256" key="1">
    <source>
        <dbReference type="SAM" id="SignalP"/>
    </source>
</evidence>
<feature type="domain" description="MAM" evidence="2">
    <location>
        <begin position="187"/>
        <end position="347"/>
    </location>
</feature>
<evidence type="ECO:0000259" key="2">
    <source>
        <dbReference type="PROSITE" id="PS50060"/>
    </source>
</evidence>
<dbReference type="PROSITE" id="PS50060">
    <property type="entry name" value="MAM_2"/>
    <property type="match status" value="7"/>
</dbReference>
<protein>
    <submittedName>
        <fullName evidence="3">Putative thyroid hormone-induced protein b</fullName>
    </submittedName>
</protein>
<keyword evidence="1" id="KW-0732">Signal</keyword>
<organism evidence="3">
    <name type="scientific">Amblyomma aureolatum</name>
    <dbReference type="NCBI Taxonomy" id="187763"/>
    <lineage>
        <taxon>Eukaryota</taxon>
        <taxon>Metazoa</taxon>
        <taxon>Ecdysozoa</taxon>
        <taxon>Arthropoda</taxon>
        <taxon>Chelicerata</taxon>
        <taxon>Arachnida</taxon>
        <taxon>Acari</taxon>
        <taxon>Parasitiformes</taxon>
        <taxon>Ixodida</taxon>
        <taxon>Ixodoidea</taxon>
        <taxon>Ixodidae</taxon>
        <taxon>Amblyomminae</taxon>
        <taxon>Amblyomma</taxon>
    </lineage>
</organism>
<dbReference type="PANTHER" id="PTHR23282:SF101">
    <property type="entry name" value="MAM DOMAIN-CONTAINING PROTEIN"/>
    <property type="match status" value="1"/>
</dbReference>
<dbReference type="PANTHER" id="PTHR23282">
    <property type="entry name" value="APICAL ENDOSOMAL GLYCOPROTEIN PRECURSOR"/>
    <property type="match status" value="1"/>
</dbReference>
<feature type="domain" description="MAM" evidence="2">
    <location>
        <begin position="862"/>
        <end position="1049"/>
    </location>
</feature>
<dbReference type="SUPFAM" id="SSF49899">
    <property type="entry name" value="Concanavalin A-like lectins/glucanases"/>
    <property type="match status" value="6"/>
</dbReference>
<feature type="domain" description="MAM" evidence="2">
    <location>
        <begin position="18"/>
        <end position="182"/>
    </location>
</feature>
<feature type="domain" description="MAM" evidence="2">
    <location>
        <begin position="707"/>
        <end position="860"/>
    </location>
</feature>
<dbReference type="AlphaFoldDB" id="A0A1E1X3I6"/>
<evidence type="ECO:0000313" key="3">
    <source>
        <dbReference type="EMBL" id="JAT93813.1"/>
    </source>
</evidence>
<dbReference type="Gene3D" id="2.60.120.200">
    <property type="match status" value="6"/>
</dbReference>
<feature type="non-terminal residue" evidence="3">
    <location>
        <position position="1068"/>
    </location>
</feature>
<dbReference type="CDD" id="cd06263">
    <property type="entry name" value="MAM"/>
    <property type="match status" value="1"/>
</dbReference>
<feature type="domain" description="MAM" evidence="2">
    <location>
        <begin position="534"/>
        <end position="701"/>
    </location>
</feature>
<feature type="signal peptide" evidence="1">
    <location>
        <begin position="1"/>
        <end position="17"/>
    </location>
</feature>
<dbReference type="SMART" id="SM00137">
    <property type="entry name" value="MAM"/>
    <property type="match status" value="3"/>
</dbReference>
<sequence>MITAFLVLWAKTSTTSADTCTFENGQCDQWVSSDCSQGACFEVRKVADMKHGPTVDHTTHTEEGSCAYATTGTATTGTASSGGTPVATLLHKAQGPLCFTAWYHQFGTDRSQVAFSIERDNGENSDFYASQPEAAGRWHRVRYSENHAGNAEIRVRFHGSDTPERTSLALDDLTVESGECPPEPKDGSCDFDWGETCGYSFDQSRTLWKLGDRREGFFLPDYSSGGMLGGVAYLEASGLSIHSVLSSPQLPGRLGVQCLRFHYCISDISPTVQNHEIRVARAVGSERNYIWQRSHEELIRGAWTAVDLAFKEEKDFSMVFGCYLKAVNTPGKVYCAIDDIRLDDCNGKRVPGDRRCDFEDGWCTWKNRENTRNKFVWQLAGGDAKTTLERPSLDKTYENASGSYLLLSNYERKNGDAAEIIGEVLPPVSLKAQCLTFWSCISGDSDTRLQVLSLYTRLPSHRSLPLWTELGNDQVTWMMGRVAVPPGSRVIFRGTVGPASKPAYIGLDDISIDQSRDCGIVPHGANKLLAGDLLSCQFDGGDLCYWTSEGGLSGRWILGPPAGSPLGPLLPPDDAEGGMIHANGSTLEKNRGFLQLSSHTVSQQELACLSFWYHMFGGEGVQLLVNVKTADSGKHKHWRSLQLFERRGRTTVDRWYNVRRTVSLYGQENKIEIGLKFLDISQVAAVIALGPIDVTPGACDVLTDAKGYCNFEFDACGWVDANGWGRRTRLLSLHDPDQHARSGPVSSVFVLATTPTSCVDSDCTVKSPMWTGQSEPQCLEFWYLPPENKDAQLKAEVVVNGKSENLWSMPVHMQREWTLARVQFVQQERFQVLFRARLTAQRFQSFSLDDVALRPEPCVNLVECNFTDGFCGYVNKFQGDFRWLVGTGRLENPSLQPAMPIPADASSSFAYLDLTTGRKDNWPIPKSRFVKSVSLLSAPFDVNNEQQKIVFRYFRNGPDIVAANVSVVCYADDASPRGETQHSQELDEVSEWTTVNVPLKRGTNCRLAIQVIRGESTNGAMAVDSIQLVSVVPDVRPGPGTESATRCTFEDGTMCGWNSEGGSLKWML</sequence>
<reference evidence="3" key="1">
    <citation type="journal article" date="2017" name="Front. Cell. Infect. Microbiol.">
        <title>The Distinct Transcriptional Response of the Midgut of Amblyomma sculptum and Amblyomma aureolatum Ticks to Rickettsia rickettsii Correlates to Their Differences in Susceptibility to Infection.</title>
        <authorList>
            <person name="Martins L.A."/>
            <person name="Galletti M.F.B.M."/>
            <person name="Ribeiro J.M."/>
            <person name="Fujita A."/>
            <person name="Costa F.B."/>
            <person name="Labruna M.B."/>
            <person name="Daffre S."/>
            <person name="Fogaca A.C."/>
        </authorList>
    </citation>
    <scope>NUCLEOTIDE SEQUENCE</scope>
</reference>
<feature type="domain" description="MAM" evidence="2">
    <location>
        <begin position="354"/>
        <end position="520"/>
    </location>
</feature>
<dbReference type="Pfam" id="PF00629">
    <property type="entry name" value="MAM"/>
    <property type="match status" value="6"/>
</dbReference>
<proteinExistence type="evidence at transcript level"/>
<feature type="chain" id="PRO_5009115912" evidence="1">
    <location>
        <begin position="18"/>
        <end position="1068"/>
    </location>
</feature>
<name>A0A1E1X3I6_9ACAR</name>
<dbReference type="EMBL" id="GFAC01005375">
    <property type="protein sequence ID" value="JAT93813.1"/>
    <property type="molecule type" value="mRNA"/>
</dbReference>
<dbReference type="InterPro" id="IPR013320">
    <property type="entry name" value="ConA-like_dom_sf"/>
</dbReference>
<dbReference type="InterPro" id="IPR051560">
    <property type="entry name" value="MAM_domain-containing"/>
</dbReference>
<accession>A0A1E1X3I6</accession>
<dbReference type="GO" id="GO:0016020">
    <property type="term" value="C:membrane"/>
    <property type="evidence" value="ECO:0007669"/>
    <property type="project" value="InterPro"/>
</dbReference>
<dbReference type="InterPro" id="IPR000998">
    <property type="entry name" value="MAM_dom"/>
</dbReference>
<feature type="domain" description="MAM" evidence="2">
    <location>
        <begin position="1045"/>
        <end position="1068"/>
    </location>
</feature>